<feature type="compositionally biased region" description="Polar residues" evidence="1">
    <location>
        <begin position="212"/>
        <end position="237"/>
    </location>
</feature>
<organism evidence="2 3">
    <name type="scientific">Hesseltinella vesiculosa</name>
    <dbReference type="NCBI Taxonomy" id="101127"/>
    <lineage>
        <taxon>Eukaryota</taxon>
        <taxon>Fungi</taxon>
        <taxon>Fungi incertae sedis</taxon>
        <taxon>Mucoromycota</taxon>
        <taxon>Mucoromycotina</taxon>
        <taxon>Mucoromycetes</taxon>
        <taxon>Mucorales</taxon>
        <taxon>Cunninghamellaceae</taxon>
        <taxon>Hesseltinella</taxon>
    </lineage>
</organism>
<dbReference type="EMBL" id="MCGT01000007">
    <property type="protein sequence ID" value="ORX58132.1"/>
    <property type="molecule type" value="Genomic_DNA"/>
</dbReference>
<evidence type="ECO:0000313" key="2">
    <source>
        <dbReference type="EMBL" id="ORX58132.1"/>
    </source>
</evidence>
<dbReference type="AlphaFoldDB" id="A0A1X2GNX4"/>
<dbReference type="Proteomes" id="UP000242146">
    <property type="component" value="Unassembled WGS sequence"/>
</dbReference>
<name>A0A1X2GNX4_9FUNG</name>
<evidence type="ECO:0000256" key="1">
    <source>
        <dbReference type="SAM" id="MobiDB-lite"/>
    </source>
</evidence>
<reference evidence="2 3" key="1">
    <citation type="submission" date="2016-07" db="EMBL/GenBank/DDBJ databases">
        <title>Pervasive Adenine N6-methylation of Active Genes in Fungi.</title>
        <authorList>
            <consortium name="DOE Joint Genome Institute"/>
            <person name="Mondo S.J."/>
            <person name="Dannebaum R.O."/>
            <person name="Kuo R.C."/>
            <person name="Labutti K."/>
            <person name="Haridas S."/>
            <person name="Kuo A."/>
            <person name="Salamov A."/>
            <person name="Ahrendt S.R."/>
            <person name="Lipzen A."/>
            <person name="Sullivan W."/>
            <person name="Andreopoulos W.B."/>
            <person name="Clum A."/>
            <person name="Lindquist E."/>
            <person name="Daum C."/>
            <person name="Ramamoorthy G.K."/>
            <person name="Gryganskyi A."/>
            <person name="Culley D."/>
            <person name="Magnuson J.K."/>
            <person name="James T.Y."/>
            <person name="O'Malley M.A."/>
            <person name="Stajich J.E."/>
            <person name="Spatafora J.W."/>
            <person name="Visel A."/>
            <person name="Grigoriev I.V."/>
        </authorList>
    </citation>
    <scope>NUCLEOTIDE SEQUENCE [LARGE SCALE GENOMIC DNA]</scope>
    <source>
        <strain evidence="2 3">NRRL 3301</strain>
    </source>
</reference>
<feature type="region of interest" description="Disordered" evidence="1">
    <location>
        <begin position="157"/>
        <end position="237"/>
    </location>
</feature>
<keyword evidence="3" id="KW-1185">Reference proteome</keyword>
<feature type="region of interest" description="Disordered" evidence="1">
    <location>
        <begin position="460"/>
        <end position="531"/>
    </location>
</feature>
<feature type="compositionally biased region" description="Polar residues" evidence="1">
    <location>
        <begin position="494"/>
        <end position="506"/>
    </location>
</feature>
<gene>
    <name evidence="2" type="ORF">DM01DRAFT_1381777</name>
</gene>
<proteinExistence type="predicted"/>
<protein>
    <submittedName>
        <fullName evidence="2">Uncharacterized protein</fullName>
    </submittedName>
</protein>
<feature type="region of interest" description="Disordered" evidence="1">
    <location>
        <begin position="86"/>
        <end position="107"/>
    </location>
</feature>
<sequence>MFFPADTPRHAPDFNARHRRHLKTKYYRMIDRLGQYQAASLQTLLNEFASTVKPELLPTPEIPTPRLLTGTDIPQSRMDLLAKFCNGETLPSPPSSSSHNPNELYHGLNQDPVKLQYQQDQEAIWNQLVKGKLEEFDQQAKVVDHDHQASLAALEQGRYFNPSKPAAAQPSTATRPNPSTLPSGSAMPQTQPTDIRAYARPSAPSQPHDPRLQSQALTPNSQQPLAHTPPSTRDPRLQSQATLSSFLNQQPATFQAAARDPRLQAQTALPPQLPATLNIAASRDPRLQSQSVTVSSPPQQTATYISVIRDPRLQNQSLTSSSQSSIAGTPTTADYNRDLCLQLQAALVSASQQTTAFHAQNPHHLNSQGGVADANTQVFPNAQQPTVMDMISTLPSLSSLKDISPAMMTSLVTAWYTANAMGASSADPDTTNMEIALAFQHALLQQPQLLQDTAVPSTITPLQTTPAKRPYPSSKKEQVCASSLRSAGADAQQHGPSTSKAETSTFQEKKRTRTALDPSPQPAGPFIHPSRLKGSDIATASVLPTTEPQLGHAPLPPQMSISYRTDNPLLFKKYLTTIGKLGTIKIEKTKYFACEMRKNEKYLGETLLLGPCDLFREIARSKRGARFEFEEQKFLLTTDNSSKSTLVTMQHRRFGELRIGTLESIRAALNNPLQQTPEKIS</sequence>
<accession>A0A1X2GNX4</accession>
<comment type="caution">
    <text evidence="2">The sequence shown here is derived from an EMBL/GenBank/DDBJ whole genome shotgun (WGS) entry which is preliminary data.</text>
</comment>
<evidence type="ECO:0000313" key="3">
    <source>
        <dbReference type="Proteomes" id="UP000242146"/>
    </source>
</evidence>
<feature type="compositionally biased region" description="Polar residues" evidence="1">
    <location>
        <begin position="169"/>
        <end position="193"/>
    </location>
</feature>